<keyword evidence="3" id="KW-1185">Reference proteome</keyword>
<proteinExistence type="predicted"/>
<organism evidence="2 3">
    <name type="scientific">Nocardia lasii</name>
    <dbReference type="NCBI Taxonomy" id="1616107"/>
    <lineage>
        <taxon>Bacteria</taxon>
        <taxon>Bacillati</taxon>
        <taxon>Actinomycetota</taxon>
        <taxon>Actinomycetes</taxon>
        <taxon>Mycobacteriales</taxon>
        <taxon>Nocardiaceae</taxon>
        <taxon>Nocardia</taxon>
    </lineage>
</organism>
<accession>A0ABW1JKH3</accession>
<evidence type="ECO:0000256" key="1">
    <source>
        <dbReference type="SAM" id="MobiDB-lite"/>
    </source>
</evidence>
<sequence>MSNEWIRAGAGVVFASGIVVAATVTGIGSAAAQTGGISIQGEAHTNCSFTITLTNHTNSRNYQPDWWFEEENDPAMVNATGAVADMPPPWRAVGGVPWPIARWVGDPPPLTSGVAEGVPVFNPPAVGYNRNAQPAGEVTTRAVDLRAVTDAPAPVDNKLTLYYRVKTGPVTADRLPTPQKLVVDGCTSGGGGSSESGSGTGSSGSGSFGSVIPTP</sequence>
<evidence type="ECO:0000313" key="2">
    <source>
        <dbReference type="EMBL" id="MFC6009921.1"/>
    </source>
</evidence>
<protein>
    <recommendedName>
        <fullName evidence="4">DUF4232 domain-containing protein</fullName>
    </recommendedName>
</protein>
<evidence type="ECO:0000313" key="3">
    <source>
        <dbReference type="Proteomes" id="UP001596223"/>
    </source>
</evidence>
<name>A0ABW1JKH3_9NOCA</name>
<feature type="region of interest" description="Disordered" evidence="1">
    <location>
        <begin position="178"/>
        <end position="215"/>
    </location>
</feature>
<dbReference type="EMBL" id="JBHSQN010000001">
    <property type="protein sequence ID" value="MFC6009921.1"/>
    <property type="molecule type" value="Genomic_DNA"/>
</dbReference>
<gene>
    <name evidence="2" type="ORF">ACFP3H_02560</name>
</gene>
<evidence type="ECO:0008006" key="4">
    <source>
        <dbReference type="Google" id="ProtNLM"/>
    </source>
</evidence>
<reference evidence="3" key="1">
    <citation type="journal article" date="2019" name="Int. J. Syst. Evol. Microbiol.">
        <title>The Global Catalogue of Microorganisms (GCM) 10K type strain sequencing project: providing services to taxonomists for standard genome sequencing and annotation.</title>
        <authorList>
            <consortium name="The Broad Institute Genomics Platform"/>
            <consortium name="The Broad Institute Genome Sequencing Center for Infectious Disease"/>
            <person name="Wu L."/>
            <person name="Ma J."/>
        </authorList>
    </citation>
    <scope>NUCLEOTIDE SEQUENCE [LARGE SCALE GENOMIC DNA]</scope>
    <source>
        <strain evidence="3">CCUG 36956</strain>
    </source>
</reference>
<dbReference type="RefSeq" id="WP_378598882.1">
    <property type="nucleotide sequence ID" value="NZ_JBHSQN010000001.1"/>
</dbReference>
<feature type="compositionally biased region" description="Gly residues" evidence="1">
    <location>
        <begin position="187"/>
        <end position="207"/>
    </location>
</feature>
<comment type="caution">
    <text evidence="2">The sequence shown here is derived from an EMBL/GenBank/DDBJ whole genome shotgun (WGS) entry which is preliminary data.</text>
</comment>
<dbReference type="Proteomes" id="UP001596223">
    <property type="component" value="Unassembled WGS sequence"/>
</dbReference>